<gene>
    <name evidence="2" type="primary">Aste57867_15840</name>
    <name evidence="1" type="ORF">As57867_015784</name>
    <name evidence="2" type="ORF">ASTE57867_15840</name>
</gene>
<dbReference type="EMBL" id="CAADRA010005780">
    <property type="protein sequence ID" value="VFT92627.1"/>
    <property type="molecule type" value="Genomic_DNA"/>
</dbReference>
<dbReference type="EMBL" id="VJMH01005759">
    <property type="protein sequence ID" value="KAF0693160.1"/>
    <property type="molecule type" value="Genomic_DNA"/>
</dbReference>
<evidence type="ECO:0000313" key="3">
    <source>
        <dbReference type="Proteomes" id="UP000332933"/>
    </source>
</evidence>
<accession>A0A485L4D2</accession>
<protein>
    <submittedName>
        <fullName evidence="2">Aste57867_15840 protein</fullName>
    </submittedName>
</protein>
<reference evidence="1" key="2">
    <citation type="submission" date="2019-06" db="EMBL/GenBank/DDBJ databases">
        <title>Genomics analysis of Aphanomyces spp. identifies a new class of oomycete effector associated with host adaptation.</title>
        <authorList>
            <person name="Gaulin E."/>
        </authorList>
    </citation>
    <scope>NUCLEOTIDE SEQUENCE</scope>
    <source>
        <strain evidence="1">CBS 578.67</strain>
    </source>
</reference>
<proteinExistence type="predicted"/>
<organism evidence="2 3">
    <name type="scientific">Aphanomyces stellatus</name>
    <dbReference type="NCBI Taxonomy" id="120398"/>
    <lineage>
        <taxon>Eukaryota</taxon>
        <taxon>Sar</taxon>
        <taxon>Stramenopiles</taxon>
        <taxon>Oomycota</taxon>
        <taxon>Saprolegniomycetes</taxon>
        <taxon>Saprolegniales</taxon>
        <taxon>Verrucalvaceae</taxon>
        <taxon>Aphanomyces</taxon>
    </lineage>
</organism>
<dbReference type="AlphaFoldDB" id="A0A485L4D2"/>
<sequence length="366" mass="41832">MASVVVGSREDRLREAARIRMRRLRTTQRSERSTLHTTLKMLEQKLASLHEKMHRTARAAPTNATRNDDLIDAHRTKVALRKEVDEQYKLAHLLYMWVASQQPVAHLPTRSSWMESTLVASPEARRQGFQWLSDRVYHNAINAAPKYFAGDKVDDMVRFAMHTSNDESDAGPHIVGTEFHVQHTFFANFSAMARIIWGDVLKGQSKDTYGHVRPQIAERIHDRLVYFSGVYNGFGKHLRRIDCMYEEADRVVMTYTYVTDDECFPIEDGEIRASGYAWVIAQRVTDSITLVHHSVFHFAPVTAHGVASLDQMGQFYGQTIAPTKYPEAYIEQIGSMSEKVNAQRMQTLVRMLAYVAAQLEANRLKA</sequence>
<name>A0A485L4D2_9STRA</name>
<dbReference type="OrthoDB" id="80149at2759"/>
<evidence type="ECO:0000313" key="2">
    <source>
        <dbReference type="EMBL" id="VFT92627.1"/>
    </source>
</evidence>
<dbReference type="Proteomes" id="UP000332933">
    <property type="component" value="Unassembled WGS sequence"/>
</dbReference>
<reference evidence="2 3" key="1">
    <citation type="submission" date="2019-03" db="EMBL/GenBank/DDBJ databases">
        <authorList>
            <person name="Gaulin E."/>
            <person name="Dumas B."/>
        </authorList>
    </citation>
    <scope>NUCLEOTIDE SEQUENCE [LARGE SCALE GENOMIC DNA]</scope>
    <source>
        <strain evidence="2">CBS 568.67</strain>
    </source>
</reference>
<keyword evidence="3" id="KW-1185">Reference proteome</keyword>
<evidence type="ECO:0000313" key="1">
    <source>
        <dbReference type="EMBL" id="KAF0693160.1"/>
    </source>
</evidence>